<sequence length="197" mass="21584">LSRALGDFVFKRNEKKSTTEQIVTAFPDVEVRNVSDDLEFVVLACDGIWDVMTNEEVVEFVRCRIAEKMDPPTICEQLMTRCLAPDCQMGGLGCDNMTVILVCFLHGKSYEDLSLRCSLSHANRNRLHSTGSSDSSIPSTSCSFSTPETPDEELIKANDAIDEEAIVKVNGSENETLNKSESSGHSSRLSENGVAVA</sequence>
<feature type="region of interest" description="Disordered" evidence="6">
    <location>
        <begin position="169"/>
        <end position="197"/>
    </location>
</feature>
<proteinExistence type="inferred from homology"/>
<dbReference type="PROSITE" id="PS51746">
    <property type="entry name" value="PPM_2"/>
    <property type="match status" value="1"/>
</dbReference>
<dbReference type="CDD" id="cd00143">
    <property type="entry name" value="PP2Cc"/>
    <property type="match status" value="1"/>
</dbReference>
<feature type="region of interest" description="Disordered" evidence="6">
    <location>
        <begin position="128"/>
        <end position="150"/>
    </location>
</feature>
<dbReference type="Proteomes" id="UP000288716">
    <property type="component" value="Unassembled WGS sequence"/>
</dbReference>
<evidence type="ECO:0000256" key="6">
    <source>
        <dbReference type="SAM" id="MobiDB-lite"/>
    </source>
</evidence>
<accession>A0A443S2G8</accession>
<organism evidence="8 9">
    <name type="scientific">Leptotrombidium deliense</name>
    <dbReference type="NCBI Taxonomy" id="299467"/>
    <lineage>
        <taxon>Eukaryota</taxon>
        <taxon>Metazoa</taxon>
        <taxon>Ecdysozoa</taxon>
        <taxon>Arthropoda</taxon>
        <taxon>Chelicerata</taxon>
        <taxon>Arachnida</taxon>
        <taxon>Acari</taxon>
        <taxon>Acariformes</taxon>
        <taxon>Trombidiformes</taxon>
        <taxon>Prostigmata</taxon>
        <taxon>Anystina</taxon>
        <taxon>Parasitengona</taxon>
        <taxon>Trombiculoidea</taxon>
        <taxon>Trombiculidae</taxon>
        <taxon>Leptotrombidium</taxon>
    </lineage>
</organism>
<evidence type="ECO:0000256" key="4">
    <source>
        <dbReference type="ARBA" id="ARBA00013081"/>
    </source>
</evidence>
<dbReference type="OrthoDB" id="6510250at2759"/>
<gene>
    <name evidence="8" type="ORF">B4U80_11127</name>
</gene>
<dbReference type="PANTHER" id="PTHR13832:SF565">
    <property type="entry name" value="AT28366P-RELATED"/>
    <property type="match status" value="1"/>
</dbReference>
<evidence type="ECO:0000256" key="2">
    <source>
        <dbReference type="ARBA" id="ARBA00001946"/>
    </source>
</evidence>
<comment type="cofactor">
    <cofactor evidence="1">
        <name>Mn(2+)</name>
        <dbReference type="ChEBI" id="CHEBI:29035"/>
    </cofactor>
</comment>
<feature type="compositionally biased region" description="Low complexity" evidence="6">
    <location>
        <begin position="180"/>
        <end position="190"/>
    </location>
</feature>
<dbReference type="InterPro" id="IPR036457">
    <property type="entry name" value="PPM-type-like_dom_sf"/>
</dbReference>
<protein>
    <recommendedName>
        <fullName evidence="4">protein-serine/threonine phosphatase</fullName>
        <ecNumber evidence="4">3.1.3.16</ecNumber>
    </recommendedName>
</protein>
<keyword evidence="9" id="KW-1185">Reference proteome</keyword>
<comment type="caution">
    <text evidence="8">The sequence shown here is derived from an EMBL/GenBank/DDBJ whole genome shotgun (WGS) entry which is preliminary data.</text>
</comment>
<dbReference type="EC" id="3.1.3.16" evidence="4"/>
<dbReference type="InterPro" id="IPR001932">
    <property type="entry name" value="PPM-type_phosphatase-like_dom"/>
</dbReference>
<feature type="non-terminal residue" evidence="8">
    <location>
        <position position="197"/>
    </location>
</feature>
<dbReference type="AlphaFoldDB" id="A0A443S2G8"/>
<evidence type="ECO:0000313" key="8">
    <source>
        <dbReference type="EMBL" id="RWS21671.1"/>
    </source>
</evidence>
<dbReference type="InterPro" id="IPR015655">
    <property type="entry name" value="PP2C"/>
</dbReference>
<feature type="domain" description="PPM-type phosphatase" evidence="7">
    <location>
        <begin position="1"/>
        <end position="104"/>
    </location>
</feature>
<dbReference type="Pfam" id="PF00481">
    <property type="entry name" value="PP2C"/>
    <property type="match status" value="1"/>
</dbReference>
<comment type="similarity">
    <text evidence="3">Belongs to the PP2C family.</text>
</comment>
<name>A0A443S2G8_9ACAR</name>
<evidence type="ECO:0000256" key="1">
    <source>
        <dbReference type="ARBA" id="ARBA00001936"/>
    </source>
</evidence>
<dbReference type="STRING" id="299467.A0A443S2G8"/>
<feature type="compositionally biased region" description="Low complexity" evidence="6">
    <location>
        <begin position="129"/>
        <end position="146"/>
    </location>
</feature>
<dbReference type="GO" id="GO:0004722">
    <property type="term" value="F:protein serine/threonine phosphatase activity"/>
    <property type="evidence" value="ECO:0007669"/>
    <property type="project" value="UniProtKB-EC"/>
</dbReference>
<dbReference type="EMBL" id="NCKV01011284">
    <property type="protein sequence ID" value="RWS21671.1"/>
    <property type="molecule type" value="Genomic_DNA"/>
</dbReference>
<dbReference type="VEuPathDB" id="VectorBase:LDEU010369"/>
<feature type="non-terminal residue" evidence="8">
    <location>
        <position position="1"/>
    </location>
</feature>
<comment type="cofactor">
    <cofactor evidence="2">
        <name>Mg(2+)</name>
        <dbReference type="ChEBI" id="CHEBI:18420"/>
    </cofactor>
</comment>
<keyword evidence="5" id="KW-0464">Manganese</keyword>
<dbReference type="SUPFAM" id="SSF81606">
    <property type="entry name" value="PP2C-like"/>
    <property type="match status" value="1"/>
</dbReference>
<reference evidence="8 9" key="1">
    <citation type="journal article" date="2018" name="Gigascience">
        <title>Genomes of trombidid mites reveal novel predicted allergens and laterally-transferred genes associated with secondary metabolism.</title>
        <authorList>
            <person name="Dong X."/>
            <person name="Chaisiri K."/>
            <person name="Xia D."/>
            <person name="Armstrong S.D."/>
            <person name="Fang Y."/>
            <person name="Donnelly M.J."/>
            <person name="Kadowaki T."/>
            <person name="McGarry J.W."/>
            <person name="Darby A.C."/>
            <person name="Makepeace B.L."/>
        </authorList>
    </citation>
    <scope>NUCLEOTIDE SEQUENCE [LARGE SCALE GENOMIC DNA]</scope>
    <source>
        <strain evidence="8">UoL-UT</strain>
    </source>
</reference>
<evidence type="ECO:0000313" key="9">
    <source>
        <dbReference type="Proteomes" id="UP000288716"/>
    </source>
</evidence>
<dbReference type="Gene3D" id="3.60.40.10">
    <property type="entry name" value="PPM-type phosphatase domain"/>
    <property type="match status" value="1"/>
</dbReference>
<evidence type="ECO:0000259" key="7">
    <source>
        <dbReference type="PROSITE" id="PS51746"/>
    </source>
</evidence>
<dbReference type="PANTHER" id="PTHR13832">
    <property type="entry name" value="PROTEIN PHOSPHATASE 2C"/>
    <property type="match status" value="1"/>
</dbReference>
<evidence type="ECO:0000256" key="5">
    <source>
        <dbReference type="ARBA" id="ARBA00023211"/>
    </source>
</evidence>
<evidence type="ECO:0000256" key="3">
    <source>
        <dbReference type="ARBA" id="ARBA00006702"/>
    </source>
</evidence>